<keyword evidence="10" id="KW-0408">Iron</keyword>
<dbReference type="Gene3D" id="2.102.10.10">
    <property type="entry name" value="Rieske [2Fe-2S] iron-sulphur domain"/>
    <property type="match status" value="1"/>
</dbReference>
<dbReference type="EC" id="1.14.15.7" evidence="5"/>
<comment type="catalytic activity">
    <reaction evidence="12">
        <text>choline + 2 reduced [2Fe-2S]-[ferredoxin] + O2 + 2 H(+) = betaine aldehyde hydrate + 2 oxidized [2Fe-2S]-[ferredoxin] + H2O</text>
        <dbReference type="Rhea" id="RHEA:17769"/>
        <dbReference type="Rhea" id="RHEA-COMP:10000"/>
        <dbReference type="Rhea" id="RHEA-COMP:10001"/>
        <dbReference type="ChEBI" id="CHEBI:15354"/>
        <dbReference type="ChEBI" id="CHEBI:15377"/>
        <dbReference type="ChEBI" id="CHEBI:15378"/>
        <dbReference type="ChEBI" id="CHEBI:15379"/>
        <dbReference type="ChEBI" id="CHEBI:15870"/>
        <dbReference type="ChEBI" id="CHEBI:33737"/>
        <dbReference type="ChEBI" id="CHEBI:33738"/>
        <dbReference type="EC" id="1.14.15.7"/>
    </reaction>
</comment>
<dbReference type="Gene3D" id="3.40.50.720">
    <property type="entry name" value="NAD(P)-binding Rossmann-like Domain"/>
    <property type="match status" value="1"/>
</dbReference>
<dbReference type="InterPro" id="IPR001509">
    <property type="entry name" value="Epimerase_deHydtase"/>
</dbReference>
<reference evidence="15" key="1">
    <citation type="submission" date="2023-10" db="EMBL/GenBank/DDBJ databases">
        <authorList>
            <person name="Chen Y."/>
            <person name="Shah S."/>
            <person name="Dougan E. K."/>
            <person name="Thang M."/>
            <person name="Chan C."/>
        </authorList>
    </citation>
    <scope>NUCLEOTIDE SEQUENCE [LARGE SCALE GENOMIC DNA]</scope>
</reference>
<keyword evidence="7" id="KW-0001">2Fe-2S</keyword>
<evidence type="ECO:0000256" key="4">
    <source>
        <dbReference type="ARBA" id="ARBA00010848"/>
    </source>
</evidence>
<comment type="caution">
    <text evidence="15">The sequence shown here is derived from an EMBL/GenBank/DDBJ whole genome shotgun (WGS) entry which is preliminary data.</text>
</comment>
<dbReference type="InterPro" id="IPR001663">
    <property type="entry name" value="Rng_hydr_dOase-A"/>
</dbReference>
<comment type="pathway">
    <text evidence="3">Amine and polyamine biosynthesis; betaine biosynthesis via choline pathway; betaine aldehyde from choline (monooxygenase route): step 1/1.</text>
</comment>
<dbReference type="Proteomes" id="UP001189429">
    <property type="component" value="Unassembled WGS sequence"/>
</dbReference>
<dbReference type="PANTHER" id="PTHR43756">
    <property type="entry name" value="CHOLINE MONOOXYGENASE, CHLOROPLASTIC"/>
    <property type="match status" value="1"/>
</dbReference>
<dbReference type="SUPFAM" id="SSF51735">
    <property type="entry name" value="NAD(P)-binding Rossmann-fold domains"/>
    <property type="match status" value="1"/>
</dbReference>
<evidence type="ECO:0000256" key="9">
    <source>
        <dbReference type="ARBA" id="ARBA00023002"/>
    </source>
</evidence>
<evidence type="ECO:0000256" key="5">
    <source>
        <dbReference type="ARBA" id="ARBA00012763"/>
    </source>
</evidence>
<keyword evidence="11" id="KW-0411">Iron-sulfur</keyword>
<dbReference type="Pfam" id="PF00848">
    <property type="entry name" value="Ring_hydroxyl_A"/>
    <property type="match status" value="1"/>
</dbReference>
<keyword evidence="9" id="KW-0560">Oxidoreductase</keyword>
<evidence type="ECO:0000256" key="10">
    <source>
        <dbReference type="ARBA" id="ARBA00023004"/>
    </source>
</evidence>
<evidence type="ECO:0000259" key="14">
    <source>
        <dbReference type="PROSITE" id="PS51296"/>
    </source>
</evidence>
<proteinExistence type="inferred from homology"/>
<comment type="cofactor">
    <cofactor evidence="1">
        <name>Fe cation</name>
        <dbReference type="ChEBI" id="CHEBI:24875"/>
    </cofactor>
</comment>
<dbReference type="CDD" id="cd03469">
    <property type="entry name" value="Rieske_RO_Alpha_N"/>
    <property type="match status" value="1"/>
</dbReference>
<name>A0ABN9YAZ8_9DINO</name>
<dbReference type="EMBL" id="CAUYUJ010022282">
    <property type="protein sequence ID" value="CAK0909908.1"/>
    <property type="molecule type" value="Genomic_DNA"/>
</dbReference>
<dbReference type="PANTHER" id="PTHR43756:SF5">
    <property type="entry name" value="CHOLINE MONOOXYGENASE, CHLOROPLASTIC"/>
    <property type="match status" value="1"/>
</dbReference>
<accession>A0ABN9YAZ8</accession>
<evidence type="ECO:0000313" key="15">
    <source>
        <dbReference type="EMBL" id="CAK0909908.1"/>
    </source>
</evidence>
<evidence type="ECO:0000256" key="7">
    <source>
        <dbReference type="ARBA" id="ARBA00022714"/>
    </source>
</evidence>
<evidence type="ECO:0000256" key="12">
    <source>
        <dbReference type="ARBA" id="ARBA00049097"/>
    </source>
</evidence>
<evidence type="ECO:0000256" key="1">
    <source>
        <dbReference type="ARBA" id="ARBA00001962"/>
    </source>
</evidence>
<evidence type="ECO:0000256" key="8">
    <source>
        <dbReference type="ARBA" id="ARBA00022723"/>
    </source>
</evidence>
<dbReference type="InterPro" id="IPR036291">
    <property type="entry name" value="NAD(P)-bd_dom_sf"/>
</dbReference>
<keyword evidence="8" id="KW-0479">Metal-binding</keyword>
<feature type="region of interest" description="Disordered" evidence="13">
    <location>
        <begin position="407"/>
        <end position="426"/>
    </location>
</feature>
<evidence type="ECO:0000256" key="13">
    <source>
        <dbReference type="SAM" id="MobiDB-lite"/>
    </source>
</evidence>
<dbReference type="PRINTS" id="PR00090">
    <property type="entry name" value="RNGDIOXGNASE"/>
</dbReference>
<protein>
    <recommendedName>
        <fullName evidence="6">Choline monooxygenase, chloroplastic</fullName>
        <ecNumber evidence="5">1.14.15.7</ecNumber>
    </recommendedName>
</protein>
<evidence type="ECO:0000256" key="2">
    <source>
        <dbReference type="ARBA" id="ARBA00002149"/>
    </source>
</evidence>
<dbReference type="InterPro" id="IPR017941">
    <property type="entry name" value="Rieske_2Fe-2S"/>
</dbReference>
<evidence type="ECO:0000256" key="6">
    <source>
        <dbReference type="ARBA" id="ARBA00014931"/>
    </source>
</evidence>
<dbReference type="Pfam" id="PF00355">
    <property type="entry name" value="Rieske"/>
    <property type="match status" value="1"/>
</dbReference>
<feature type="domain" description="Rieske" evidence="14">
    <location>
        <begin position="66"/>
        <end position="178"/>
    </location>
</feature>
<dbReference type="SUPFAM" id="SSF50022">
    <property type="entry name" value="ISP domain"/>
    <property type="match status" value="1"/>
</dbReference>
<dbReference type="InterPro" id="IPR015879">
    <property type="entry name" value="Ring_hydroxy_dOase_asu_C_dom"/>
</dbReference>
<keyword evidence="16" id="KW-1185">Reference proteome</keyword>
<evidence type="ECO:0000256" key="3">
    <source>
        <dbReference type="ARBA" id="ARBA00004866"/>
    </source>
</evidence>
<dbReference type="Pfam" id="PF01370">
    <property type="entry name" value="Epimerase"/>
    <property type="match status" value="1"/>
</dbReference>
<comment type="function">
    <text evidence="2">Catalyzes the first step of the osmoprotectant glycine betaine synthesis.</text>
</comment>
<dbReference type="InterPro" id="IPR036922">
    <property type="entry name" value="Rieske_2Fe-2S_sf"/>
</dbReference>
<dbReference type="PROSITE" id="PS51296">
    <property type="entry name" value="RIESKE"/>
    <property type="match status" value="1"/>
</dbReference>
<dbReference type="Gene3D" id="3.90.380.10">
    <property type="entry name" value="Naphthalene 1,2-dioxygenase Alpha Subunit, Chain A, domain 1"/>
    <property type="match status" value="2"/>
</dbReference>
<evidence type="ECO:0000313" key="16">
    <source>
        <dbReference type="Proteomes" id="UP001189429"/>
    </source>
</evidence>
<gene>
    <name evidence="15" type="ORF">PCOR1329_LOCUS84207</name>
</gene>
<dbReference type="SUPFAM" id="SSF55961">
    <property type="entry name" value="Bet v1-like"/>
    <property type="match status" value="1"/>
</dbReference>
<sequence length="694" mass="75103">MLAPLLRAARLRAPPPRPLGARSLFDATAYAATRLPLAEARSLPGHVFHRQDWYDAEVKGLLQPSWTLAGRADEFKEPGQYMRLDMPGGSSAIVVRGRDGQIRAWANVCTHRGATLAREESGRFKGGIVCPYHAWTFDPTSGALRGVAKSQEMPPCFKKADWPLQAFRLEEYRGFLFVTSSVEAPPLRDALGNVELALGDWPLEELVTVCRREYVVECNWKFLMENTSETYHTSIVHKDSLGPMPSCPIAEFRGVQPQGDWDAVHVPGERSIVPLPGEAAPFPEMPSVPPEASTFFVSIFPTLQLNVTRDCAWWMRVLPEGPTTSRVTQGFLFPPSTVAMPGFATLLEPYLHRWDLAVSEDNEISVNQQRATANPMHRPGPYHPLEFSVHRFDNMVLDAVLGAGDPRPALDTPGAADPRSRPVHGATAPASLALSAARHRPPPAATAARAIGSAASAIAEPFSLSPGARVCVTGATGFIALHLVEQLLSKGFRVTAAVRSDSAQKLEPLMALGALGELEVVSGCDLLEPGSFDAAVSGAEVCFHTASPFWMDARVTDPWAQLVRPAEAGTVNVLDACAAASSTVRRVVLTSSFAAAMNVGGRTPWAMDFEYTEEHWNTSSAPDAAGEFPEPVNGHAYRWSKTAAERAAWDHPATGTKFDLVTIMPPMVLGENKQHIRSLTDLNQSSLLLGHGGG</sequence>
<organism evidence="15 16">
    <name type="scientific">Prorocentrum cordatum</name>
    <dbReference type="NCBI Taxonomy" id="2364126"/>
    <lineage>
        <taxon>Eukaryota</taxon>
        <taxon>Sar</taxon>
        <taxon>Alveolata</taxon>
        <taxon>Dinophyceae</taxon>
        <taxon>Prorocentrales</taxon>
        <taxon>Prorocentraceae</taxon>
        <taxon>Prorocentrum</taxon>
    </lineage>
</organism>
<comment type="similarity">
    <text evidence="4">Belongs to the choline monooxygenase family.</text>
</comment>
<dbReference type="CDD" id="cd00680">
    <property type="entry name" value="RHO_alpha_C"/>
    <property type="match status" value="1"/>
</dbReference>
<evidence type="ECO:0000256" key="11">
    <source>
        <dbReference type="ARBA" id="ARBA00023014"/>
    </source>
</evidence>